<keyword evidence="4" id="KW-0732">Signal</keyword>
<evidence type="ECO:0000259" key="5">
    <source>
        <dbReference type="PROSITE" id="PS52035"/>
    </source>
</evidence>
<dbReference type="PROSITE" id="PS52035">
    <property type="entry name" value="PEPTIDASE_M14"/>
    <property type="match status" value="1"/>
</dbReference>
<comment type="similarity">
    <text evidence="2 3">Belongs to the peptidase M14 family.</text>
</comment>
<dbReference type="PANTHER" id="PTHR11705:SF145">
    <property type="entry name" value="PEPTIDASE M14 CARBOXYPEPTIDASE A DOMAIN-CONTAINING PROTEIN"/>
    <property type="match status" value="1"/>
</dbReference>
<dbReference type="Gene3D" id="3.40.630.10">
    <property type="entry name" value="Zn peptidases"/>
    <property type="match status" value="1"/>
</dbReference>
<dbReference type="SMART" id="SM00631">
    <property type="entry name" value="Zn_pept"/>
    <property type="match status" value="1"/>
</dbReference>
<dbReference type="CDD" id="cd06241">
    <property type="entry name" value="M14-like"/>
    <property type="match status" value="1"/>
</dbReference>
<dbReference type="RefSeq" id="WP_143878555.1">
    <property type="nucleotide sequence ID" value="NZ_BAABLZ010000002.1"/>
</dbReference>
<dbReference type="OrthoDB" id="9767214at2"/>
<dbReference type="Pfam" id="PF00246">
    <property type="entry name" value="Peptidase_M14"/>
    <property type="match status" value="1"/>
</dbReference>
<dbReference type="EMBL" id="CP041742">
    <property type="protein sequence ID" value="QDQ73042.1"/>
    <property type="molecule type" value="Genomic_DNA"/>
</dbReference>
<comment type="cofactor">
    <cofactor evidence="1">
        <name>Zn(2+)</name>
        <dbReference type="ChEBI" id="CHEBI:29105"/>
    </cofactor>
</comment>
<dbReference type="SUPFAM" id="SSF53187">
    <property type="entry name" value="Zn-dependent exopeptidases"/>
    <property type="match status" value="1"/>
</dbReference>
<organism evidence="6 7">
    <name type="scientific">Pseudoluteimonas lycopersici</name>
    <dbReference type="NCBI Taxonomy" id="1324796"/>
    <lineage>
        <taxon>Bacteria</taxon>
        <taxon>Pseudomonadati</taxon>
        <taxon>Pseudomonadota</taxon>
        <taxon>Gammaproteobacteria</taxon>
        <taxon>Lysobacterales</taxon>
        <taxon>Lysobacteraceae</taxon>
        <taxon>Pseudoluteimonas</taxon>
    </lineage>
</organism>
<dbReference type="PANTHER" id="PTHR11705">
    <property type="entry name" value="PROTEASE FAMILY M14 CARBOXYPEPTIDASE A,B"/>
    <property type="match status" value="1"/>
</dbReference>
<name>A0A516V3D4_9GAMM</name>
<dbReference type="GO" id="GO:0005615">
    <property type="term" value="C:extracellular space"/>
    <property type="evidence" value="ECO:0007669"/>
    <property type="project" value="TreeGrafter"/>
</dbReference>
<dbReference type="Proteomes" id="UP000315891">
    <property type="component" value="Chromosome"/>
</dbReference>
<gene>
    <name evidence="6" type="ORF">FNZ56_03735</name>
</gene>
<dbReference type="GO" id="GO:0004181">
    <property type="term" value="F:metallocarboxypeptidase activity"/>
    <property type="evidence" value="ECO:0007669"/>
    <property type="project" value="InterPro"/>
</dbReference>
<evidence type="ECO:0000256" key="4">
    <source>
        <dbReference type="SAM" id="SignalP"/>
    </source>
</evidence>
<feature type="chain" id="PRO_5021834130" evidence="4">
    <location>
        <begin position="20"/>
        <end position="588"/>
    </location>
</feature>
<keyword evidence="7" id="KW-1185">Reference proteome</keyword>
<sequence>MTRTLLAAALLACSAAAWAAGSPDLSTISERSGFQRTGRYDEAIALCEAFQRRYPDAVRCETFGTTPEGRPMKLLVVSRSGALDAETAKAKGLPVLLVQGGIHAGEIDGKDAGFLALRQMLDGETAKGALDKLVLLFVPVFNVDGHENFRAWNRPNQRGPEEMGFRTTAQRYNLNRDYVKADAPEMQAMLKLVDAWDPAVEVDLHVTDGAQFRHDVSITGEPVNSGDEALRATGRAVRDGLVATLKTQGSLPLAFYPSFVEYDNPASGFADGVAPPRFSNGYFQLRNRVGILVETHSWKDYPTRVRITRNAIVDLVDMAAKDGTQWLAAEHAADLRSAQLGGKPVALDFKATDKARTIDFLGYAYTRTPSDISGALMTRYDESKPEVWKVPLRDEVVPALTVTAPHGGYLVPAAWAELVEPKLQLHGIEYRKLDAPLQAVAVENFRVDRPKFDAVSFEGHQRATLDGTWSQATRDLGAGALFVPIAQPEARLAMALLEPQAPDSLAAWGETNNAFEQKEYMEDYVAEDVARKLLAGDPALKAEFEKKLRDDPAFAKDSAARLDFFYRRSPSWDAGYGLYPVLRTDATP</sequence>
<protein>
    <submittedName>
        <fullName evidence="6">Peptidase M14</fullName>
    </submittedName>
</protein>
<reference evidence="6 7" key="1">
    <citation type="submission" date="2019-07" db="EMBL/GenBank/DDBJ databases">
        <title>Lysobacter weifangensis sp. nov., isolated from bensulfuron-methyl contaminated farmland soil.</title>
        <authorList>
            <person name="Zhao H."/>
        </authorList>
    </citation>
    <scope>NUCLEOTIDE SEQUENCE [LARGE SCALE GENOMIC DNA]</scope>
    <source>
        <strain evidence="6 7">CC-Bw-6</strain>
    </source>
</reference>
<dbReference type="AlphaFoldDB" id="A0A516V3D4"/>
<evidence type="ECO:0000256" key="2">
    <source>
        <dbReference type="ARBA" id="ARBA00005988"/>
    </source>
</evidence>
<accession>A0A516V3D4</accession>
<evidence type="ECO:0000256" key="1">
    <source>
        <dbReference type="ARBA" id="ARBA00001947"/>
    </source>
</evidence>
<dbReference type="GO" id="GO:0008270">
    <property type="term" value="F:zinc ion binding"/>
    <property type="evidence" value="ECO:0007669"/>
    <property type="project" value="InterPro"/>
</dbReference>
<evidence type="ECO:0000313" key="7">
    <source>
        <dbReference type="Proteomes" id="UP000315891"/>
    </source>
</evidence>
<feature type="domain" description="Peptidase M14" evidence="5">
    <location>
        <begin position="36"/>
        <end position="319"/>
    </location>
</feature>
<feature type="active site" description="Proton donor/acceptor" evidence="3">
    <location>
        <position position="294"/>
    </location>
</feature>
<feature type="signal peptide" evidence="4">
    <location>
        <begin position="1"/>
        <end position="19"/>
    </location>
</feature>
<dbReference type="InterPro" id="IPR000834">
    <property type="entry name" value="Peptidase_M14"/>
</dbReference>
<dbReference type="GO" id="GO:0006508">
    <property type="term" value="P:proteolysis"/>
    <property type="evidence" value="ECO:0007669"/>
    <property type="project" value="InterPro"/>
</dbReference>
<evidence type="ECO:0000313" key="6">
    <source>
        <dbReference type="EMBL" id="QDQ73042.1"/>
    </source>
</evidence>
<proteinExistence type="inferred from homology"/>
<evidence type="ECO:0000256" key="3">
    <source>
        <dbReference type="PROSITE-ProRule" id="PRU01379"/>
    </source>
</evidence>